<dbReference type="GeneID" id="25904312"/>
<protein>
    <recommendedName>
        <fullName evidence="3">Ubiquitin-like domain-containing protein</fullName>
    </recommendedName>
</protein>
<evidence type="ECO:0008006" key="3">
    <source>
        <dbReference type="Google" id="ProtNLM"/>
    </source>
</evidence>
<evidence type="ECO:0000313" key="1">
    <source>
        <dbReference type="EMBL" id="KNC83944.1"/>
    </source>
</evidence>
<dbReference type="RefSeq" id="XP_014157846.1">
    <property type="nucleotide sequence ID" value="XM_014302371.1"/>
</dbReference>
<proteinExistence type="predicted"/>
<gene>
    <name evidence="1" type="ORF">SARC_03808</name>
</gene>
<accession>A0A0L0G4U6</accession>
<dbReference type="CDD" id="cd17039">
    <property type="entry name" value="Ubl_ubiquitin_like"/>
    <property type="match status" value="1"/>
</dbReference>
<dbReference type="EMBL" id="KQ241798">
    <property type="protein sequence ID" value="KNC83944.1"/>
    <property type="molecule type" value="Genomic_DNA"/>
</dbReference>
<dbReference type="AlphaFoldDB" id="A0A0L0G4U6"/>
<dbReference type="Proteomes" id="UP000054560">
    <property type="component" value="Unassembled WGS sequence"/>
</dbReference>
<reference evidence="1 2" key="1">
    <citation type="submission" date="2011-02" db="EMBL/GenBank/DDBJ databases">
        <title>The Genome Sequence of Sphaeroforma arctica JP610.</title>
        <authorList>
            <consortium name="The Broad Institute Genome Sequencing Platform"/>
            <person name="Russ C."/>
            <person name="Cuomo C."/>
            <person name="Young S.K."/>
            <person name="Zeng Q."/>
            <person name="Gargeya S."/>
            <person name="Alvarado L."/>
            <person name="Berlin A."/>
            <person name="Chapman S.B."/>
            <person name="Chen Z."/>
            <person name="Freedman E."/>
            <person name="Gellesch M."/>
            <person name="Goldberg J."/>
            <person name="Griggs A."/>
            <person name="Gujja S."/>
            <person name="Heilman E."/>
            <person name="Heiman D."/>
            <person name="Howarth C."/>
            <person name="Mehta T."/>
            <person name="Neiman D."/>
            <person name="Pearson M."/>
            <person name="Roberts A."/>
            <person name="Saif S."/>
            <person name="Shea T."/>
            <person name="Shenoy N."/>
            <person name="Sisk P."/>
            <person name="Stolte C."/>
            <person name="Sykes S."/>
            <person name="White J."/>
            <person name="Yandava C."/>
            <person name="Burger G."/>
            <person name="Gray M.W."/>
            <person name="Holland P.W.H."/>
            <person name="King N."/>
            <person name="Lang F.B.F."/>
            <person name="Roger A.J."/>
            <person name="Ruiz-Trillo I."/>
            <person name="Haas B."/>
            <person name="Nusbaum C."/>
            <person name="Birren B."/>
        </authorList>
    </citation>
    <scope>NUCLEOTIDE SEQUENCE [LARGE SCALE GENOMIC DNA]</scope>
    <source>
        <strain evidence="1 2">JP610</strain>
    </source>
</reference>
<evidence type="ECO:0000313" key="2">
    <source>
        <dbReference type="Proteomes" id="UP000054560"/>
    </source>
</evidence>
<organism evidence="1 2">
    <name type="scientific">Sphaeroforma arctica JP610</name>
    <dbReference type="NCBI Taxonomy" id="667725"/>
    <lineage>
        <taxon>Eukaryota</taxon>
        <taxon>Ichthyosporea</taxon>
        <taxon>Ichthyophonida</taxon>
        <taxon>Sphaeroforma</taxon>
    </lineage>
</organism>
<keyword evidence="2" id="KW-1185">Reference proteome</keyword>
<sequence>MKTTPTPTISTGEEGKFGVITIKQGVDGSFSLRVPKDGTVKDLHELAEKELSKRVMRRLAQSKVSFIEGTEMEFKGKVLQNDTTLLSLNIFTEEAPEETANGTKPHKKKTNLFVQLKFTVKARRDVLVVDQLDVKSLEPGSVTRMMVWSRALVLYACL</sequence>
<name>A0A0L0G4U6_9EUKA</name>